<name>A0A5C4VPB8_9ACTN</name>
<gene>
    <name evidence="1" type="ORF">FH608_038670</name>
</gene>
<evidence type="ECO:0000313" key="1">
    <source>
        <dbReference type="EMBL" id="KAB8189528.1"/>
    </source>
</evidence>
<dbReference type="RefSeq" id="WP_139635373.1">
    <property type="nucleotide sequence ID" value="NZ_VDLX02000019.1"/>
</dbReference>
<keyword evidence="2" id="KW-1185">Reference proteome</keyword>
<protein>
    <submittedName>
        <fullName evidence="1">Uncharacterized protein</fullName>
    </submittedName>
</protein>
<dbReference type="AlphaFoldDB" id="A0A5C4VPB8"/>
<dbReference type="Proteomes" id="UP000312512">
    <property type="component" value="Unassembled WGS sequence"/>
</dbReference>
<reference evidence="1 2" key="1">
    <citation type="submission" date="2019-10" db="EMBL/GenBank/DDBJ databases">
        <title>Nonomuraea sp. nov., isolated from Phyllanthus amarus.</title>
        <authorList>
            <person name="Klykleung N."/>
            <person name="Tanasupawat S."/>
        </authorList>
    </citation>
    <scope>NUCLEOTIDE SEQUENCE [LARGE SCALE GENOMIC DNA]</scope>
    <source>
        <strain evidence="1 2">PA1-10</strain>
    </source>
</reference>
<evidence type="ECO:0000313" key="2">
    <source>
        <dbReference type="Proteomes" id="UP000312512"/>
    </source>
</evidence>
<dbReference type="InterPro" id="IPR025962">
    <property type="entry name" value="SdpI/YhfL"/>
</dbReference>
<comment type="caution">
    <text evidence="1">The sequence shown here is derived from an EMBL/GenBank/DDBJ whole genome shotgun (WGS) entry which is preliminary data.</text>
</comment>
<proteinExistence type="predicted"/>
<dbReference type="Pfam" id="PF13630">
    <property type="entry name" value="SdpI"/>
    <property type="match status" value="1"/>
</dbReference>
<accession>A0A5C4VPB8</accession>
<dbReference type="OrthoDB" id="4481397at2"/>
<sequence>MGPLLVTSLLTLPALAVLLIPFHDESGKVDTRNQLSGLRTRQTLASREAWNAAHTSMRRPMRRLAGVMVAVLVVSIAGEIAFDLREVLLVTIPVSQAALLIGGLLLICWRANRVAAQVNQRMARGE</sequence>
<dbReference type="EMBL" id="VDLX02000019">
    <property type="protein sequence ID" value="KAB8189528.1"/>
    <property type="molecule type" value="Genomic_DNA"/>
</dbReference>
<organism evidence="1 2">
    <name type="scientific">Nonomuraea phyllanthi</name>
    <dbReference type="NCBI Taxonomy" id="2219224"/>
    <lineage>
        <taxon>Bacteria</taxon>
        <taxon>Bacillati</taxon>
        <taxon>Actinomycetota</taxon>
        <taxon>Actinomycetes</taxon>
        <taxon>Streptosporangiales</taxon>
        <taxon>Streptosporangiaceae</taxon>
        <taxon>Nonomuraea</taxon>
    </lineage>
</organism>
<accession>A0A5P9Z0S7</accession>